<organism evidence="1 2">
    <name type="scientific">Canavalia gladiata</name>
    <name type="common">Sword bean</name>
    <name type="synonym">Dolichos gladiatus</name>
    <dbReference type="NCBI Taxonomy" id="3824"/>
    <lineage>
        <taxon>Eukaryota</taxon>
        <taxon>Viridiplantae</taxon>
        <taxon>Streptophyta</taxon>
        <taxon>Embryophyta</taxon>
        <taxon>Tracheophyta</taxon>
        <taxon>Spermatophyta</taxon>
        <taxon>Magnoliopsida</taxon>
        <taxon>eudicotyledons</taxon>
        <taxon>Gunneridae</taxon>
        <taxon>Pentapetalae</taxon>
        <taxon>rosids</taxon>
        <taxon>fabids</taxon>
        <taxon>Fabales</taxon>
        <taxon>Fabaceae</taxon>
        <taxon>Papilionoideae</taxon>
        <taxon>50 kb inversion clade</taxon>
        <taxon>NPAAA clade</taxon>
        <taxon>indigoferoid/millettioid clade</taxon>
        <taxon>Phaseoleae</taxon>
        <taxon>Canavalia</taxon>
    </lineage>
</organism>
<proteinExistence type="predicted"/>
<protein>
    <submittedName>
        <fullName evidence="1">Uncharacterized protein</fullName>
    </submittedName>
</protein>
<comment type="caution">
    <text evidence="1">The sequence shown here is derived from an EMBL/GenBank/DDBJ whole genome shotgun (WGS) entry which is preliminary data.</text>
</comment>
<name>A0AAN9PQP3_CANGL</name>
<sequence>MEMWCKRGSNLRPKSPTAPLLPLSQRPCCMDFLSLLPDHLAAVSPFLPKYLWAGFTNLIVHMTRLGLNVMHAGTEVGGVVNTQPHEPCLVYSSQWSGCTFCGGVLTSPKVVSPIFIDLAQDVHRFSSYRSQSSGISTGSTTSSMSNSSKAVIPLNFRSHSNRSSSWKLGTACIEEIGARFPIVQEPEEPTLRIP</sequence>
<keyword evidence="2" id="KW-1185">Reference proteome</keyword>
<reference evidence="1 2" key="1">
    <citation type="submission" date="2024-01" db="EMBL/GenBank/DDBJ databases">
        <title>The genomes of 5 underutilized Papilionoideae crops provide insights into root nodulation and disease resistanc.</title>
        <authorList>
            <person name="Jiang F."/>
        </authorList>
    </citation>
    <scope>NUCLEOTIDE SEQUENCE [LARGE SCALE GENOMIC DNA]</scope>
    <source>
        <strain evidence="1">LVBAO_FW01</strain>
        <tissue evidence="1">Leaves</tissue>
    </source>
</reference>
<gene>
    <name evidence="1" type="ORF">VNO77_42071</name>
</gene>
<dbReference type="Proteomes" id="UP001367508">
    <property type="component" value="Unassembled WGS sequence"/>
</dbReference>
<evidence type="ECO:0000313" key="2">
    <source>
        <dbReference type="Proteomes" id="UP001367508"/>
    </source>
</evidence>
<evidence type="ECO:0000313" key="1">
    <source>
        <dbReference type="EMBL" id="KAK7308465.1"/>
    </source>
</evidence>
<dbReference type="EMBL" id="JAYMYQ010000010">
    <property type="protein sequence ID" value="KAK7308465.1"/>
    <property type="molecule type" value="Genomic_DNA"/>
</dbReference>
<dbReference type="AlphaFoldDB" id="A0AAN9PQP3"/>
<accession>A0AAN9PQP3</accession>